<dbReference type="InterPro" id="IPR000058">
    <property type="entry name" value="Znf_AN1"/>
</dbReference>
<dbReference type="SUPFAM" id="SSF57716">
    <property type="entry name" value="Glucocorticoid receptor-like (DNA-binding domain)"/>
    <property type="match status" value="1"/>
</dbReference>
<evidence type="ECO:0000313" key="8">
    <source>
        <dbReference type="EMBL" id="KAK3094519.1"/>
    </source>
</evidence>
<name>A0AA88XYP6_PINIB</name>
<dbReference type="PROSITE" id="PS51036">
    <property type="entry name" value="ZF_A20"/>
    <property type="match status" value="1"/>
</dbReference>
<dbReference type="GO" id="GO:0003677">
    <property type="term" value="F:DNA binding"/>
    <property type="evidence" value="ECO:0007669"/>
    <property type="project" value="InterPro"/>
</dbReference>
<evidence type="ECO:0000313" key="9">
    <source>
        <dbReference type="Proteomes" id="UP001186944"/>
    </source>
</evidence>
<feature type="compositionally biased region" description="Low complexity" evidence="5">
    <location>
        <begin position="144"/>
        <end position="157"/>
    </location>
</feature>
<evidence type="ECO:0000256" key="4">
    <source>
        <dbReference type="PROSITE-ProRule" id="PRU00449"/>
    </source>
</evidence>
<gene>
    <name evidence="8" type="ORF">FSP39_002784</name>
</gene>
<evidence type="ECO:0000256" key="2">
    <source>
        <dbReference type="ARBA" id="ARBA00022771"/>
    </source>
</evidence>
<dbReference type="AlphaFoldDB" id="A0AA88XYP6"/>
<keyword evidence="9" id="KW-1185">Reference proteome</keyword>
<organism evidence="8 9">
    <name type="scientific">Pinctada imbricata</name>
    <name type="common">Atlantic pearl-oyster</name>
    <name type="synonym">Pinctada martensii</name>
    <dbReference type="NCBI Taxonomy" id="66713"/>
    <lineage>
        <taxon>Eukaryota</taxon>
        <taxon>Metazoa</taxon>
        <taxon>Spiralia</taxon>
        <taxon>Lophotrochozoa</taxon>
        <taxon>Mollusca</taxon>
        <taxon>Bivalvia</taxon>
        <taxon>Autobranchia</taxon>
        <taxon>Pteriomorphia</taxon>
        <taxon>Pterioida</taxon>
        <taxon>Pterioidea</taxon>
        <taxon>Pteriidae</taxon>
        <taxon>Pinctada</taxon>
    </lineage>
</organism>
<sequence>MHKIFRVPQRTPTSSSDHTTRSQLPNNDQPATSTFCDVLANLLGRYSCVDQNKIAIQGMLVSPAKRFDYYSRKWIKIIVFLLMEQNGNQNLPPVVLCRAGCGFYGNAAFDGLCSKCYKDALKRKQNSSPVSGRISPPVCSPSGETESTNNVSSVTSTLAHTSIGSPSDSSPDVTTSDVSNCTTPSVETATPTVPIPGTSQGKKEGETKKEEGAMGGVEITEVAASPDDKKSKKNRCHTCKKKVGLTGFPCRCGGLFCSMHRYSDKHECNFNYKELAQTEIRRHNPVIVAEKIQKI</sequence>
<feature type="domain" description="AN1-type" evidence="7">
    <location>
        <begin position="230"/>
        <end position="276"/>
    </location>
</feature>
<dbReference type="InterPro" id="IPR050652">
    <property type="entry name" value="AN1_A20_ZnFinger"/>
</dbReference>
<dbReference type="SMART" id="SM00154">
    <property type="entry name" value="ZnF_AN1"/>
    <property type="match status" value="1"/>
</dbReference>
<evidence type="ECO:0000256" key="5">
    <source>
        <dbReference type="SAM" id="MobiDB-lite"/>
    </source>
</evidence>
<dbReference type="PANTHER" id="PTHR10634">
    <property type="entry name" value="AN1-TYPE ZINC FINGER PROTEIN"/>
    <property type="match status" value="1"/>
</dbReference>
<accession>A0AA88XYP6</accession>
<keyword evidence="3" id="KW-0862">Zinc</keyword>
<dbReference type="Pfam" id="PF01754">
    <property type="entry name" value="zf-A20"/>
    <property type="match status" value="1"/>
</dbReference>
<feature type="compositionally biased region" description="Polar residues" evidence="5">
    <location>
        <begin position="10"/>
        <end position="28"/>
    </location>
</feature>
<dbReference type="PANTHER" id="PTHR10634:SF149">
    <property type="entry name" value="AN1-TYPE DOMAIN-CONTAINING PROTEIN-RELATED"/>
    <property type="match status" value="1"/>
</dbReference>
<dbReference type="EMBL" id="VSWD01000008">
    <property type="protein sequence ID" value="KAK3094519.1"/>
    <property type="molecule type" value="Genomic_DNA"/>
</dbReference>
<keyword evidence="1" id="KW-0479">Metal-binding</keyword>
<dbReference type="Gene3D" id="1.20.5.4770">
    <property type="match status" value="1"/>
</dbReference>
<feature type="domain" description="A20-type" evidence="6">
    <location>
        <begin position="91"/>
        <end position="125"/>
    </location>
</feature>
<feature type="region of interest" description="Disordered" evidence="5">
    <location>
        <begin position="126"/>
        <end position="212"/>
    </location>
</feature>
<evidence type="ECO:0000259" key="7">
    <source>
        <dbReference type="PROSITE" id="PS51039"/>
    </source>
</evidence>
<dbReference type="SMART" id="SM00259">
    <property type="entry name" value="ZnF_A20"/>
    <property type="match status" value="1"/>
</dbReference>
<dbReference type="InterPro" id="IPR035896">
    <property type="entry name" value="AN1-like_Znf"/>
</dbReference>
<dbReference type="Pfam" id="PF01428">
    <property type="entry name" value="zf-AN1"/>
    <property type="match status" value="1"/>
</dbReference>
<dbReference type="InterPro" id="IPR002653">
    <property type="entry name" value="Znf_A20"/>
</dbReference>
<dbReference type="PROSITE" id="PS51039">
    <property type="entry name" value="ZF_AN1"/>
    <property type="match status" value="1"/>
</dbReference>
<keyword evidence="2 4" id="KW-0863">Zinc-finger</keyword>
<evidence type="ECO:0000256" key="3">
    <source>
        <dbReference type="ARBA" id="ARBA00022833"/>
    </source>
</evidence>
<feature type="compositionally biased region" description="Basic and acidic residues" evidence="5">
    <location>
        <begin position="201"/>
        <end position="212"/>
    </location>
</feature>
<feature type="region of interest" description="Disordered" evidence="5">
    <location>
        <begin position="1"/>
        <end position="28"/>
    </location>
</feature>
<reference evidence="8" key="1">
    <citation type="submission" date="2019-08" db="EMBL/GenBank/DDBJ databases">
        <title>The improved chromosome-level genome for the pearl oyster Pinctada fucata martensii using PacBio sequencing and Hi-C.</title>
        <authorList>
            <person name="Zheng Z."/>
        </authorList>
    </citation>
    <scope>NUCLEOTIDE SEQUENCE</scope>
    <source>
        <strain evidence="8">ZZ-2019</strain>
        <tissue evidence="8">Adductor muscle</tissue>
    </source>
</reference>
<comment type="caution">
    <text evidence="8">The sequence shown here is derived from an EMBL/GenBank/DDBJ whole genome shotgun (WGS) entry which is preliminary data.</text>
</comment>
<protein>
    <submittedName>
        <fullName evidence="8">Uncharacterized protein</fullName>
    </submittedName>
</protein>
<dbReference type="Proteomes" id="UP001186944">
    <property type="component" value="Unassembled WGS sequence"/>
</dbReference>
<feature type="compositionally biased region" description="Polar residues" evidence="5">
    <location>
        <begin position="180"/>
        <end position="191"/>
    </location>
</feature>
<evidence type="ECO:0000259" key="6">
    <source>
        <dbReference type="PROSITE" id="PS51036"/>
    </source>
</evidence>
<dbReference type="Gene3D" id="4.10.1110.10">
    <property type="entry name" value="AN1-like Zinc finger"/>
    <property type="match status" value="1"/>
</dbReference>
<evidence type="ECO:0000256" key="1">
    <source>
        <dbReference type="ARBA" id="ARBA00022723"/>
    </source>
</evidence>
<dbReference type="SUPFAM" id="SSF118310">
    <property type="entry name" value="AN1-like Zinc finger"/>
    <property type="match status" value="1"/>
</dbReference>
<dbReference type="FunFam" id="4.10.1110.10:FF:000001">
    <property type="entry name" value="Zinc finger AN1-type containing 6"/>
    <property type="match status" value="1"/>
</dbReference>
<feature type="compositionally biased region" description="Low complexity" evidence="5">
    <location>
        <begin position="165"/>
        <end position="179"/>
    </location>
</feature>
<proteinExistence type="predicted"/>
<dbReference type="GO" id="GO:0008270">
    <property type="term" value="F:zinc ion binding"/>
    <property type="evidence" value="ECO:0007669"/>
    <property type="project" value="UniProtKB-KW"/>
</dbReference>